<reference evidence="2 3" key="1">
    <citation type="submission" date="2024-01" db="EMBL/GenBank/DDBJ databases">
        <title>Hyphobacterium bacterium isolated from marine sediment.</title>
        <authorList>
            <person name="Zhao S."/>
        </authorList>
    </citation>
    <scope>NUCLEOTIDE SEQUENCE [LARGE SCALE GENOMIC DNA]</scope>
    <source>
        <strain evidence="2 3">Y60-23</strain>
    </source>
</reference>
<evidence type="ECO:0000256" key="1">
    <source>
        <dbReference type="SAM" id="Phobius"/>
    </source>
</evidence>
<evidence type="ECO:0000313" key="3">
    <source>
        <dbReference type="Proteomes" id="UP001310692"/>
    </source>
</evidence>
<gene>
    <name evidence="2" type="ORF">V0U35_02745</name>
</gene>
<proteinExistence type="predicted"/>
<comment type="caution">
    <text evidence="2">The sequence shown here is derived from an EMBL/GenBank/DDBJ whole genome shotgun (WGS) entry which is preliminary data.</text>
</comment>
<keyword evidence="3" id="KW-1185">Reference proteome</keyword>
<dbReference type="EMBL" id="JAZDRO010000001">
    <property type="protein sequence ID" value="MEE2565587.1"/>
    <property type="molecule type" value="Genomic_DNA"/>
</dbReference>
<sequence length="94" mass="9380">MDIPAELQIALVSAAIALPVGGAVVLFGAGPVLTTLARAARFTLRRRRLATLALGAAASGGLAAANAVGLEPVVTGDAVAWFQSQIDGWIASQG</sequence>
<name>A0ABU7LVL1_9PROT</name>
<dbReference type="Proteomes" id="UP001310692">
    <property type="component" value="Unassembled WGS sequence"/>
</dbReference>
<feature type="transmembrane region" description="Helical" evidence="1">
    <location>
        <begin position="49"/>
        <end position="68"/>
    </location>
</feature>
<accession>A0ABU7LVL1</accession>
<organism evidence="2 3">
    <name type="scientific">Hyphobacterium marinum</name>
    <dbReference type="NCBI Taxonomy" id="3116574"/>
    <lineage>
        <taxon>Bacteria</taxon>
        <taxon>Pseudomonadati</taxon>
        <taxon>Pseudomonadota</taxon>
        <taxon>Alphaproteobacteria</taxon>
        <taxon>Maricaulales</taxon>
        <taxon>Maricaulaceae</taxon>
        <taxon>Hyphobacterium</taxon>
    </lineage>
</organism>
<evidence type="ECO:0000313" key="2">
    <source>
        <dbReference type="EMBL" id="MEE2565587.1"/>
    </source>
</evidence>
<dbReference type="RefSeq" id="WP_330195122.1">
    <property type="nucleotide sequence ID" value="NZ_JAZDRO010000001.1"/>
</dbReference>
<keyword evidence="1" id="KW-0812">Transmembrane</keyword>
<keyword evidence="1" id="KW-1133">Transmembrane helix</keyword>
<feature type="transmembrane region" description="Helical" evidence="1">
    <location>
        <begin position="12"/>
        <end position="37"/>
    </location>
</feature>
<protein>
    <submittedName>
        <fullName evidence="2">Uncharacterized protein</fullName>
    </submittedName>
</protein>
<keyword evidence="1" id="KW-0472">Membrane</keyword>